<name>A0ABP4HAE4_9PSEU</name>
<evidence type="ECO:0000256" key="2">
    <source>
        <dbReference type="ARBA" id="ARBA00022516"/>
    </source>
</evidence>
<feature type="domain" description="Phospholipid/glycerol acyltransferase" evidence="7">
    <location>
        <begin position="119"/>
        <end position="231"/>
    </location>
</feature>
<evidence type="ECO:0000256" key="4">
    <source>
        <dbReference type="ARBA" id="ARBA00023098"/>
    </source>
</evidence>
<evidence type="ECO:0000259" key="7">
    <source>
        <dbReference type="SMART" id="SM00563"/>
    </source>
</evidence>
<organism evidence="8 9">
    <name type="scientific">Prauserella halophila</name>
    <dbReference type="NCBI Taxonomy" id="185641"/>
    <lineage>
        <taxon>Bacteria</taxon>
        <taxon>Bacillati</taxon>
        <taxon>Actinomycetota</taxon>
        <taxon>Actinomycetes</taxon>
        <taxon>Pseudonocardiales</taxon>
        <taxon>Pseudonocardiaceae</taxon>
        <taxon>Prauserella</taxon>
    </lineage>
</organism>
<evidence type="ECO:0000256" key="3">
    <source>
        <dbReference type="ARBA" id="ARBA00022679"/>
    </source>
</evidence>
<feature type="compositionally biased region" description="Basic and acidic residues" evidence="6">
    <location>
        <begin position="302"/>
        <end position="316"/>
    </location>
</feature>
<proteinExistence type="predicted"/>
<dbReference type="EMBL" id="BAAALN010000019">
    <property type="protein sequence ID" value="GAA1251675.1"/>
    <property type="molecule type" value="Genomic_DNA"/>
</dbReference>
<dbReference type="SUPFAM" id="SSF69593">
    <property type="entry name" value="Glycerol-3-phosphate (1)-acyltransferase"/>
    <property type="match status" value="1"/>
</dbReference>
<dbReference type="CDD" id="cd07989">
    <property type="entry name" value="LPLAT_AGPAT-like"/>
    <property type="match status" value="1"/>
</dbReference>
<dbReference type="InterPro" id="IPR002123">
    <property type="entry name" value="Plipid/glycerol_acylTrfase"/>
</dbReference>
<comment type="caution">
    <text evidence="8">The sequence shown here is derived from an EMBL/GenBank/DDBJ whole genome shotgun (WGS) entry which is preliminary data.</text>
</comment>
<keyword evidence="2" id="KW-0444">Lipid biosynthesis</keyword>
<feature type="region of interest" description="Disordered" evidence="6">
    <location>
        <begin position="302"/>
        <end position="323"/>
    </location>
</feature>
<evidence type="ECO:0000256" key="5">
    <source>
        <dbReference type="ARBA" id="ARBA00023315"/>
    </source>
</evidence>
<keyword evidence="4" id="KW-0443">Lipid metabolism</keyword>
<keyword evidence="5" id="KW-0012">Acyltransferase</keyword>
<keyword evidence="3" id="KW-0808">Transferase</keyword>
<gene>
    <name evidence="8" type="ORF">GCM10009676_43150</name>
</gene>
<feature type="compositionally biased region" description="Basic and acidic residues" evidence="6">
    <location>
        <begin position="19"/>
        <end position="36"/>
    </location>
</feature>
<dbReference type="SMART" id="SM00563">
    <property type="entry name" value="PlsC"/>
    <property type="match status" value="1"/>
</dbReference>
<dbReference type="Pfam" id="PF01553">
    <property type="entry name" value="Acyltransferase"/>
    <property type="match status" value="1"/>
</dbReference>
<evidence type="ECO:0000256" key="6">
    <source>
        <dbReference type="SAM" id="MobiDB-lite"/>
    </source>
</evidence>
<reference evidence="9" key="1">
    <citation type="journal article" date="2019" name="Int. J. Syst. Evol. Microbiol.">
        <title>The Global Catalogue of Microorganisms (GCM) 10K type strain sequencing project: providing services to taxonomists for standard genome sequencing and annotation.</title>
        <authorList>
            <consortium name="The Broad Institute Genomics Platform"/>
            <consortium name="The Broad Institute Genome Sequencing Center for Infectious Disease"/>
            <person name="Wu L."/>
            <person name="Ma J."/>
        </authorList>
    </citation>
    <scope>NUCLEOTIDE SEQUENCE [LARGE SCALE GENOMIC DNA]</scope>
    <source>
        <strain evidence="9">JCM 13023</strain>
    </source>
</reference>
<keyword evidence="9" id="KW-1185">Reference proteome</keyword>
<evidence type="ECO:0000313" key="9">
    <source>
        <dbReference type="Proteomes" id="UP001500653"/>
    </source>
</evidence>
<protein>
    <recommendedName>
        <fullName evidence="7">Phospholipid/glycerol acyltransferase domain-containing protein</fullName>
    </recommendedName>
</protein>
<evidence type="ECO:0000313" key="8">
    <source>
        <dbReference type="EMBL" id="GAA1251675.1"/>
    </source>
</evidence>
<dbReference type="PANTHER" id="PTHR10434:SF64">
    <property type="entry name" value="1-ACYL-SN-GLYCEROL-3-PHOSPHATE ACYLTRANSFERASE-RELATED"/>
    <property type="match status" value="1"/>
</dbReference>
<dbReference type="Proteomes" id="UP001500653">
    <property type="component" value="Unassembled WGS sequence"/>
</dbReference>
<accession>A0ABP4HAE4</accession>
<feature type="region of interest" description="Disordered" evidence="6">
    <location>
        <begin position="12"/>
        <end position="36"/>
    </location>
</feature>
<comment type="pathway">
    <text evidence="1">Lipid metabolism.</text>
</comment>
<dbReference type="PANTHER" id="PTHR10434">
    <property type="entry name" value="1-ACYL-SN-GLYCEROL-3-PHOSPHATE ACYLTRANSFERASE"/>
    <property type="match status" value="1"/>
</dbReference>
<feature type="region of interest" description="Disordered" evidence="6">
    <location>
        <begin position="83"/>
        <end position="116"/>
    </location>
</feature>
<sequence length="323" mass="34784">MRRTVALATVLTGTASDDNTDHRNADHRNADVRDTGTPDVRHRAAAALDALGITFTATGPLTPNPQHRPMDAAVRQRVDEGRWPGDERAQHGPRNPQHGLWNPQHGPRNPQHGGSGVGTLVVANHVSWLDIPVLLALEPVTFLAKREVARWPFVGRQARRMGTLLLDRWSLRGLPATVDAVAERLRAGETVAVFPEATTWCSSPGGPFRRAVFQAAIDVGAPVRPVTLSYRQRGAPSTVAAFVGDDGLAASLARVVRARDLSVHVDVGRHLEPVGDRRTLARRAQHAVQGGSTTRTTCAADTVHHTDTDTHADTEARTGAAHV</sequence>
<evidence type="ECO:0000256" key="1">
    <source>
        <dbReference type="ARBA" id="ARBA00005189"/>
    </source>
</evidence>